<keyword evidence="2" id="KW-1185">Reference proteome</keyword>
<dbReference type="Proteomes" id="UP001187192">
    <property type="component" value="Unassembled WGS sequence"/>
</dbReference>
<protein>
    <submittedName>
        <fullName evidence="1">Uncharacterized protein</fullName>
    </submittedName>
</protein>
<name>A0AA87ZSG3_FICCA</name>
<evidence type="ECO:0000313" key="1">
    <source>
        <dbReference type="EMBL" id="GMN32263.1"/>
    </source>
</evidence>
<organism evidence="1 2">
    <name type="scientific">Ficus carica</name>
    <name type="common">Common fig</name>
    <dbReference type="NCBI Taxonomy" id="3494"/>
    <lineage>
        <taxon>Eukaryota</taxon>
        <taxon>Viridiplantae</taxon>
        <taxon>Streptophyta</taxon>
        <taxon>Embryophyta</taxon>
        <taxon>Tracheophyta</taxon>
        <taxon>Spermatophyta</taxon>
        <taxon>Magnoliopsida</taxon>
        <taxon>eudicotyledons</taxon>
        <taxon>Gunneridae</taxon>
        <taxon>Pentapetalae</taxon>
        <taxon>rosids</taxon>
        <taxon>fabids</taxon>
        <taxon>Rosales</taxon>
        <taxon>Moraceae</taxon>
        <taxon>Ficeae</taxon>
        <taxon>Ficus</taxon>
    </lineage>
</organism>
<feature type="non-terminal residue" evidence="1">
    <location>
        <position position="1"/>
    </location>
</feature>
<gene>
    <name evidence="1" type="ORF">TIFTF001_048172</name>
</gene>
<accession>A0AA87ZSG3</accession>
<comment type="caution">
    <text evidence="1">The sequence shown here is derived from an EMBL/GenBank/DDBJ whole genome shotgun (WGS) entry which is preliminary data.</text>
</comment>
<reference evidence="1" key="1">
    <citation type="submission" date="2023-07" db="EMBL/GenBank/DDBJ databases">
        <title>draft genome sequence of fig (Ficus carica).</title>
        <authorList>
            <person name="Takahashi T."/>
            <person name="Nishimura K."/>
        </authorList>
    </citation>
    <scope>NUCLEOTIDE SEQUENCE</scope>
</reference>
<sequence>VDPDEPVVGGSHGGGTWEREERISVAWRAYPVGFALLSFPQPENEASVLLRAAAGGRSQPL</sequence>
<evidence type="ECO:0000313" key="2">
    <source>
        <dbReference type="Proteomes" id="UP001187192"/>
    </source>
</evidence>
<proteinExistence type="predicted"/>
<dbReference type="EMBL" id="BTGU01005918">
    <property type="protein sequence ID" value="GMN32263.1"/>
    <property type="molecule type" value="Genomic_DNA"/>
</dbReference>
<dbReference type="AlphaFoldDB" id="A0AA87ZSG3"/>